<evidence type="ECO:0000256" key="4">
    <source>
        <dbReference type="ARBA" id="ARBA00022533"/>
    </source>
</evidence>
<proteinExistence type="inferred from homology"/>
<evidence type="ECO:0000256" key="2">
    <source>
        <dbReference type="ARBA" id="ARBA00001933"/>
    </source>
</evidence>
<evidence type="ECO:0000256" key="7">
    <source>
        <dbReference type="ARBA" id="ARBA00022898"/>
    </source>
</evidence>
<dbReference type="EC" id="2.4.1.1" evidence="11"/>
<comment type="function">
    <text evidence="11">Allosteric enzyme that catalyzes the rate-limiting step in glycogen catabolism, the phosphorolytic cleavage of glycogen to produce glucose-1-phosphate, and plays a central role in maintaining cellular and organismal glucose homeostasis.</text>
</comment>
<accession>A0AAP2XV18</accession>
<dbReference type="SUPFAM" id="SSF53756">
    <property type="entry name" value="UDP-Glycosyltransferase/glycogen phosphorylase"/>
    <property type="match status" value="1"/>
</dbReference>
<reference evidence="12" key="1">
    <citation type="journal article" date="2022" name="Clin. Infect. Dis.">
        <title>Association between Clostridium innocuum and antibiotic-associated diarrhea in adults and children: A cross-sectional study and comparative genomics analysis.</title>
        <authorList>
            <person name="Cherny K.E."/>
            <person name="Muscat E.B."/>
            <person name="Balaji A."/>
            <person name="Mukherjee J."/>
            <person name="Ozer E.A."/>
            <person name="Angarone M.P."/>
            <person name="Hauser A.R."/>
            <person name="Sichel J.S."/>
            <person name="Amponsah E."/>
            <person name="Kociolek L.K."/>
        </authorList>
    </citation>
    <scope>NUCLEOTIDE SEQUENCE</scope>
    <source>
        <strain evidence="12">NU1-AC-029v</strain>
    </source>
</reference>
<dbReference type="Proteomes" id="UP001203972">
    <property type="component" value="Unassembled WGS sequence"/>
</dbReference>
<keyword evidence="4" id="KW-0021">Allosteric enzyme</keyword>
<dbReference type="EMBL" id="JAKTMA010000021">
    <property type="protein sequence ID" value="MCR0233606.1"/>
    <property type="molecule type" value="Genomic_DNA"/>
</dbReference>
<dbReference type="GO" id="GO:0005980">
    <property type="term" value="P:glycogen catabolic process"/>
    <property type="evidence" value="ECO:0007669"/>
    <property type="project" value="TreeGrafter"/>
</dbReference>
<dbReference type="GO" id="GO:0030170">
    <property type="term" value="F:pyridoxal phosphate binding"/>
    <property type="evidence" value="ECO:0007669"/>
    <property type="project" value="InterPro"/>
</dbReference>
<gene>
    <name evidence="12" type="ORF">MKC95_12580</name>
</gene>
<name>A0AAP2XV18_CLOIN</name>
<evidence type="ECO:0000256" key="11">
    <source>
        <dbReference type="RuleBase" id="RU000587"/>
    </source>
</evidence>
<evidence type="ECO:0000256" key="1">
    <source>
        <dbReference type="ARBA" id="ARBA00001275"/>
    </source>
</evidence>
<dbReference type="Gene3D" id="3.40.50.2000">
    <property type="entry name" value="Glycogen Phosphorylase B"/>
    <property type="match status" value="2"/>
</dbReference>
<dbReference type="CDD" id="cd04300">
    <property type="entry name" value="GT35_Glycogen_Phosphorylase"/>
    <property type="match status" value="1"/>
</dbReference>
<dbReference type="PIRSF" id="PIRSF000460">
    <property type="entry name" value="Pprylas_GlgP"/>
    <property type="match status" value="1"/>
</dbReference>
<comment type="function">
    <text evidence="9">Phosphorylase is an important allosteric enzyme in carbohydrate metabolism. Enzymes from different sources differ in their regulatory mechanisms and in their natural substrates. However, all known phosphorylases share catalytic and structural properties.</text>
</comment>
<evidence type="ECO:0000256" key="6">
    <source>
        <dbReference type="ARBA" id="ARBA00022679"/>
    </source>
</evidence>
<dbReference type="PANTHER" id="PTHR11468">
    <property type="entry name" value="GLYCOGEN PHOSPHORYLASE"/>
    <property type="match status" value="1"/>
</dbReference>
<comment type="caution">
    <text evidence="12">The sequence shown here is derived from an EMBL/GenBank/DDBJ whole genome shotgun (WGS) entry which is preliminary data.</text>
</comment>
<dbReference type="PANTHER" id="PTHR11468:SF3">
    <property type="entry name" value="GLYCOGEN PHOSPHORYLASE, LIVER FORM"/>
    <property type="match status" value="1"/>
</dbReference>
<evidence type="ECO:0000256" key="8">
    <source>
        <dbReference type="ARBA" id="ARBA00023277"/>
    </source>
</evidence>
<feature type="modified residue" description="N6-(pyridoxal phosphate)lysine" evidence="10">
    <location>
        <position position="651"/>
    </location>
</feature>
<dbReference type="GO" id="GO:0005737">
    <property type="term" value="C:cytoplasm"/>
    <property type="evidence" value="ECO:0007669"/>
    <property type="project" value="TreeGrafter"/>
</dbReference>
<dbReference type="GO" id="GO:0008184">
    <property type="term" value="F:glycogen phosphorylase activity"/>
    <property type="evidence" value="ECO:0007669"/>
    <property type="project" value="InterPro"/>
</dbReference>
<keyword evidence="8 11" id="KW-0119">Carbohydrate metabolism</keyword>
<dbReference type="AlphaFoldDB" id="A0AAP2XV18"/>
<keyword evidence="6 11" id="KW-0808">Transferase</keyword>
<dbReference type="FunFam" id="3.40.50.2000:FF:000807">
    <property type="entry name" value="Alpha-glucan phosphorylase 2, cytosolic"/>
    <property type="match status" value="1"/>
</dbReference>
<evidence type="ECO:0000313" key="13">
    <source>
        <dbReference type="Proteomes" id="UP001203972"/>
    </source>
</evidence>
<dbReference type="Pfam" id="PF00343">
    <property type="entry name" value="Phosphorylase"/>
    <property type="match status" value="1"/>
</dbReference>
<comment type="catalytic activity">
    <reaction evidence="1 11">
        <text>[(1-&gt;4)-alpha-D-glucosyl](n) + phosphate = [(1-&gt;4)-alpha-D-glucosyl](n-1) + alpha-D-glucose 1-phosphate</text>
        <dbReference type="Rhea" id="RHEA:41732"/>
        <dbReference type="Rhea" id="RHEA-COMP:9584"/>
        <dbReference type="Rhea" id="RHEA-COMP:9586"/>
        <dbReference type="ChEBI" id="CHEBI:15444"/>
        <dbReference type="ChEBI" id="CHEBI:43474"/>
        <dbReference type="ChEBI" id="CHEBI:58601"/>
        <dbReference type="EC" id="2.4.1.1"/>
    </reaction>
</comment>
<dbReference type="InterPro" id="IPR011833">
    <property type="entry name" value="Glycg_phsphrylas"/>
</dbReference>
<keyword evidence="5 11" id="KW-0328">Glycosyltransferase</keyword>
<dbReference type="InterPro" id="IPR000811">
    <property type="entry name" value="Glyco_trans_35"/>
</dbReference>
<evidence type="ECO:0000256" key="3">
    <source>
        <dbReference type="ARBA" id="ARBA00006047"/>
    </source>
</evidence>
<keyword evidence="7 10" id="KW-0663">Pyridoxal phosphate</keyword>
<evidence type="ECO:0000256" key="10">
    <source>
        <dbReference type="PIRSR" id="PIRSR000460-1"/>
    </source>
</evidence>
<protein>
    <recommendedName>
        <fullName evidence="11">Alpha-1,4 glucan phosphorylase</fullName>
        <ecNumber evidence="11">2.4.1.1</ecNumber>
    </recommendedName>
</protein>
<comment type="similarity">
    <text evidence="3 11">Belongs to the glycogen phosphorylase family.</text>
</comment>
<dbReference type="NCBIfam" id="TIGR02093">
    <property type="entry name" value="P_ylase"/>
    <property type="match status" value="1"/>
</dbReference>
<comment type="cofactor">
    <cofactor evidence="2 11">
        <name>pyridoxal 5'-phosphate</name>
        <dbReference type="ChEBI" id="CHEBI:597326"/>
    </cofactor>
</comment>
<sequence>MITNVFENKEIFKEEYQRRIIEHYGRSIDQAHITEKFMILGEMIRDHASIHWYESKNAIQEGQEKQMYYFSMEFLMGRLLTNNLMNMGVYDVVNQGLSELSINIHELEDIETDAGLGNGGLGRLAACFLDSLASLQYPGHGNCIRYEYGLFKQKIENKEQVEVPDCWMRLGNVWEIRKPKHAVDVKFGGHVNMWMDASGKTKVEHIPSFVVRAMPYDMPIVGAGAKLTNTLRLWSSEVADDACNAINLNDYVNEVHEICRNVYPDDSTEHGKILRLKQQYFFVAAGLNSIIASHLKAYGTLDNFAEKVAIQLNDTHPVLCIPELMRLLMDEYQYEWDDAWTIVKDTFAYTNHTVMNEALEKWQMQYVQELLPRIYMIIEEIDRRFRYRITHQYGREDLIEKCAILQHGQVHMANLAIIGSHSINGVAALHTEILKDDVMKHFYAICPQKFNNKTNGITHRRWLLNANPQLSSLLKKTIGGKFVKEPLNLIELMKYVDNKKIQTNFLEIKLERKKILAAYIKKTMNIEVDVTSIFDIQSKRLHAYKRQLLSILNILDLYFHMKEDPNFRIYPRTIIFAAKAAPSYIFAKEVIKLIHYVADMVNHDTEIADYMKIIFLPNYGVSMAELLTTAADVSEQISTAGKEGSGTSNMKFMMNGAITCGTYDGANVEIVERVGFDNAVIFGLRREEVMHLKNENLYHASDVYKNDVAIHRVIDGLIHGIFPVDFRIIFNELLNKNDEYMVMADFHAYQEAFFKIEEYYKDRMRWARMCLVNIAQSGFFSSDRTIEQYVEDIWHIHKIQM</sequence>
<organism evidence="12 13">
    <name type="scientific">Clostridium innocuum</name>
    <dbReference type="NCBI Taxonomy" id="1522"/>
    <lineage>
        <taxon>Bacteria</taxon>
        <taxon>Bacillati</taxon>
        <taxon>Bacillota</taxon>
        <taxon>Clostridia</taxon>
        <taxon>Eubacteriales</taxon>
        <taxon>Clostridiaceae</taxon>
        <taxon>Clostridium</taxon>
    </lineage>
</organism>
<evidence type="ECO:0000256" key="5">
    <source>
        <dbReference type="ARBA" id="ARBA00022676"/>
    </source>
</evidence>
<evidence type="ECO:0000256" key="9">
    <source>
        <dbReference type="ARBA" id="ARBA00025174"/>
    </source>
</evidence>
<evidence type="ECO:0000313" key="12">
    <source>
        <dbReference type="EMBL" id="MCR0233606.1"/>
    </source>
</evidence>
<dbReference type="FunFam" id="3.40.50.2000:FF:000003">
    <property type="entry name" value="Alpha-1,4 glucan phosphorylase"/>
    <property type="match status" value="1"/>
</dbReference>